<sequence length="238" mass="25156">MVGAGPFAVGRDHGGGRGTGVGHVRLANGKTKPIEQVKPGDKVLATDPKTGKAQAKAVVAAFSGTRYNSVVGITVDTDGERGQRTGVIYATEHHLFWDAGTGSWIRADQLRTGTLLRSPNGTTSPVVGVADHATGRTVHDITVADTHTFYVHVGATAVLVHNEGPFCGRPIGGKVGDALGDQNFHGSDYTLNEFVEFVASHAGDDNPAWADRRERRSKKFCDPPAPFAKGDQNASDFK</sequence>
<dbReference type="Gene3D" id="2.170.16.10">
    <property type="entry name" value="Hedgehog/Intein (Hint) domain"/>
    <property type="match status" value="1"/>
</dbReference>
<accession>A0A1H6EL31</accession>
<feature type="region of interest" description="Disordered" evidence="1">
    <location>
        <begin position="204"/>
        <end position="238"/>
    </location>
</feature>
<proteinExistence type="predicted"/>
<dbReference type="Proteomes" id="UP000236732">
    <property type="component" value="Unassembled WGS sequence"/>
</dbReference>
<dbReference type="SUPFAM" id="SSF51294">
    <property type="entry name" value="Hedgehog/intein (Hint) domain"/>
    <property type="match status" value="1"/>
</dbReference>
<gene>
    <name evidence="2" type="ORF">SAMN05444920_11141</name>
</gene>
<protein>
    <submittedName>
        <fullName evidence="2">Intein C-terminal splicing region</fullName>
    </submittedName>
</protein>
<dbReference type="AlphaFoldDB" id="A0A1H6EL31"/>
<evidence type="ECO:0000256" key="1">
    <source>
        <dbReference type="SAM" id="MobiDB-lite"/>
    </source>
</evidence>
<evidence type="ECO:0000313" key="3">
    <source>
        <dbReference type="Proteomes" id="UP000236732"/>
    </source>
</evidence>
<dbReference type="EMBL" id="FNVT01000011">
    <property type="protein sequence ID" value="SEG97736.1"/>
    <property type="molecule type" value="Genomic_DNA"/>
</dbReference>
<organism evidence="2 3">
    <name type="scientific">Nonomuraea solani</name>
    <dbReference type="NCBI Taxonomy" id="1144553"/>
    <lineage>
        <taxon>Bacteria</taxon>
        <taxon>Bacillati</taxon>
        <taxon>Actinomycetota</taxon>
        <taxon>Actinomycetes</taxon>
        <taxon>Streptosporangiales</taxon>
        <taxon>Streptosporangiaceae</taxon>
        <taxon>Nonomuraea</taxon>
    </lineage>
</organism>
<reference evidence="2 3" key="1">
    <citation type="submission" date="2016-10" db="EMBL/GenBank/DDBJ databases">
        <authorList>
            <person name="de Groot N.N."/>
        </authorList>
    </citation>
    <scope>NUCLEOTIDE SEQUENCE [LARGE SCALE GENOMIC DNA]</scope>
    <source>
        <strain evidence="2 3">CGMCC 4.7037</strain>
    </source>
</reference>
<dbReference type="CDD" id="cd00081">
    <property type="entry name" value="Hint"/>
    <property type="match status" value="1"/>
</dbReference>
<keyword evidence="3" id="KW-1185">Reference proteome</keyword>
<evidence type="ECO:0000313" key="2">
    <source>
        <dbReference type="EMBL" id="SEG97736.1"/>
    </source>
</evidence>
<dbReference type="InterPro" id="IPR036844">
    <property type="entry name" value="Hint_dom_sf"/>
</dbReference>
<dbReference type="Pfam" id="PF07591">
    <property type="entry name" value="PT-HINT"/>
    <property type="match status" value="1"/>
</dbReference>
<name>A0A1H6EL31_9ACTN</name>